<evidence type="ECO:0000313" key="2">
    <source>
        <dbReference type="EMBL" id="GIG32749.1"/>
    </source>
</evidence>
<accession>A0A7Y9JZM7</accession>
<keyword evidence="1" id="KW-0732">Signal</keyword>
<dbReference type="PROSITE" id="PS51257">
    <property type="entry name" value="PROKAR_LIPOPROTEIN"/>
    <property type="match status" value="1"/>
</dbReference>
<feature type="signal peptide" evidence="1">
    <location>
        <begin position="1"/>
        <end position="27"/>
    </location>
</feature>
<evidence type="ECO:0000313" key="5">
    <source>
        <dbReference type="Proteomes" id="UP000618382"/>
    </source>
</evidence>
<reference evidence="2 5" key="2">
    <citation type="submission" date="2021-01" db="EMBL/GenBank/DDBJ databases">
        <title>Whole genome shotgun sequence of Cellulomonas oligotrophica NBRC 109435.</title>
        <authorList>
            <person name="Komaki H."/>
            <person name="Tamura T."/>
        </authorList>
    </citation>
    <scope>NUCLEOTIDE SEQUENCE [LARGE SCALE GENOMIC DNA]</scope>
    <source>
        <strain evidence="2 5">NBRC 109435</strain>
    </source>
</reference>
<dbReference type="RefSeq" id="WP_140458002.1">
    <property type="nucleotide sequence ID" value="NZ_BAABFI010000001.1"/>
</dbReference>
<dbReference type="EMBL" id="JACCBK010000001">
    <property type="protein sequence ID" value="NYD86360.1"/>
    <property type="molecule type" value="Genomic_DNA"/>
</dbReference>
<name>A0A7Y9JZM7_9CELL</name>
<comment type="caution">
    <text evidence="3">The sequence shown here is derived from an EMBL/GenBank/DDBJ whole genome shotgun (WGS) entry which is preliminary data.</text>
</comment>
<keyword evidence="5" id="KW-1185">Reference proteome</keyword>
<dbReference type="EMBL" id="BONN01000004">
    <property type="protein sequence ID" value="GIG32749.1"/>
    <property type="molecule type" value="Genomic_DNA"/>
</dbReference>
<proteinExistence type="predicted"/>
<evidence type="ECO:0000256" key="1">
    <source>
        <dbReference type="SAM" id="SignalP"/>
    </source>
</evidence>
<dbReference type="AlphaFoldDB" id="A0A7Y9JZM7"/>
<dbReference type="Proteomes" id="UP000618382">
    <property type="component" value="Unassembled WGS sequence"/>
</dbReference>
<reference evidence="3 4" key="1">
    <citation type="submission" date="2020-07" db="EMBL/GenBank/DDBJ databases">
        <title>Sequencing the genomes of 1000 actinobacteria strains.</title>
        <authorList>
            <person name="Klenk H.-P."/>
        </authorList>
    </citation>
    <scope>NUCLEOTIDE SEQUENCE [LARGE SCALE GENOMIC DNA]</scope>
    <source>
        <strain evidence="3 4">DSM 24482</strain>
    </source>
</reference>
<organism evidence="3 4">
    <name type="scientific">Cellulomonas oligotrophica</name>
    <dbReference type="NCBI Taxonomy" id="931536"/>
    <lineage>
        <taxon>Bacteria</taxon>
        <taxon>Bacillati</taxon>
        <taxon>Actinomycetota</taxon>
        <taxon>Actinomycetes</taxon>
        <taxon>Micrococcales</taxon>
        <taxon>Cellulomonadaceae</taxon>
        <taxon>Cellulomonas</taxon>
    </lineage>
</organism>
<evidence type="ECO:0000313" key="3">
    <source>
        <dbReference type="EMBL" id="NYD86360.1"/>
    </source>
</evidence>
<evidence type="ECO:0000313" key="4">
    <source>
        <dbReference type="Proteomes" id="UP000577956"/>
    </source>
</evidence>
<protein>
    <submittedName>
        <fullName evidence="3">Uncharacterized protein</fullName>
    </submittedName>
</protein>
<gene>
    <name evidence="3" type="ORF">BKA21_001909</name>
    <name evidence="2" type="ORF">Col01nite_19080</name>
</gene>
<feature type="chain" id="PRO_5031056771" evidence="1">
    <location>
        <begin position="28"/>
        <end position="98"/>
    </location>
</feature>
<dbReference type="Proteomes" id="UP000577956">
    <property type="component" value="Unassembled WGS sequence"/>
</dbReference>
<sequence length="98" mass="9653">MKKTLAGGCALLVAAGMAVTTAGPASAASCIVSAYRSYSSDYARTTDASGGCSVVRVGHYFSPAGISSTIYTGTFSSSGDAVQTGRAAELTSSNHSGS</sequence>